<dbReference type="InterPro" id="IPR022781">
    <property type="entry name" value="Flagellar_biosynth_FliO"/>
</dbReference>
<evidence type="ECO:0000256" key="1">
    <source>
        <dbReference type="ARBA" id="ARBA00022475"/>
    </source>
</evidence>
<keyword evidence="9" id="KW-0966">Cell projection</keyword>
<keyword evidence="1 7" id="KW-1003">Cell membrane</keyword>
<proteinExistence type="inferred from homology"/>
<protein>
    <recommendedName>
        <fullName evidence="7">Flagellar protein</fullName>
    </recommendedName>
</protein>
<comment type="similarity">
    <text evidence="6 7">Belongs to the FliO/MopB family.</text>
</comment>
<feature type="compositionally biased region" description="Acidic residues" evidence="8">
    <location>
        <begin position="157"/>
        <end position="168"/>
    </location>
</feature>
<keyword evidence="10" id="KW-1185">Reference proteome</keyword>
<dbReference type="GO" id="GO:0005886">
    <property type="term" value="C:plasma membrane"/>
    <property type="evidence" value="ECO:0007669"/>
    <property type="project" value="UniProtKB-SubCell"/>
</dbReference>
<dbReference type="STRING" id="1121449.SAMN02745704_02298"/>
<feature type="transmembrane region" description="Helical" evidence="7">
    <location>
        <begin position="20"/>
        <end position="42"/>
    </location>
</feature>
<keyword evidence="2 7" id="KW-0812">Transmembrane</keyword>
<dbReference type="InterPro" id="IPR052205">
    <property type="entry name" value="FliO/MopB"/>
</dbReference>
<keyword evidence="3 7" id="KW-1133">Transmembrane helix</keyword>
<feature type="region of interest" description="Disordered" evidence="8">
    <location>
        <begin position="125"/>
        <end position="168"/>
    </location>
</feature>
<keyword evidence="4 7" id="KW-0472">Membrane</keyword>
<dbReference type="NCBIfam" id="TIGR03500">
    <property type="entry name" value="FliO_TIGR"/>
    <property type="match status" value="1"/>
</dbReference>
<dbReference type="PANTHER" id="PTHR38766">
    <property type="entry name" value="FLAGELLAR PROTEIN FLIO"/>
    <property type="match status" value="1"/>
</dbReference>
<dbReference type="Pfam" id="PF04347">
    <property type="entry name" value="FliO"/>
    <property type="match status" value="1"/>
</dbReference>
<evidence type="ECO:0000256" key="6">
    <source>
        <dbReference type="ARBA" id="ARBA00037937"/>
    </source>
</evidence>
<dbReference type="AlphaFoldDB" id="A0A1T4XNE9"/>
<keyword evidence="5 7" id="KW-0975">Bacterial flagellum</keyword>
<evidence type="ECO:0000256" key="3">
    <source>
        <dbReference type="ARBA" id="ARBA00022989"/>
    </source>
</evidence>
<evidence type="ECO:0000256" key="4">
    <source>
        <dbReference type="ARBA" id="ARBA00023136"/>
    </source>
</evidence>
<reference evidence="9 10" key="1">
    <citation type="submission" date="2017-02" db="EMBL/GenBank/DDBJ databases">
        <authorList>
            <person name="Peterson S.W."/>
        </authorList>
    </citation>
    <scope>NUCLEOTIDE SEQUENCE [LARGE SCALE GENOMIC DNA]</scope>
    <source>
        <strain evidence="9 10">DSM 16080</strain>
    </source>
</reference>
<evidence type="ECO:0000256" key="8">
    <source>
        <dbReference type="SAM" id="MobiDB-lite"/>
    </source>
</evidence>
<organism evidence="9 10">
    <name type="scientific">Paucidesulfovibrio gracilis DSM 16080</name>
    <dbReference type="NCBI Taxonomy" id="1121449"/>
    <lineage>
        <taxon>Bacteria</taxon>
        <taxon>Pseudomonadati</taxon>
        <taxon>Thermodesulfobacteriota</taxon>
        <taxon>Desulfovibrionia</taxon>
        <taxon>Desulfovibrionales</taxon>
        <taxon>Desulfovibrionaceae</taxon>
        <taxon>Paucidesulfovibrio</taxon>
    </lineage>
</organism>
<dbReference type="GO" id="GO:0044781">
    <property type="term" value="P:bacterial-type flagellum organization"/>
    <property type="evidence" value="ECO:0007669"/>
    <property type="project" value="UniProtKB-UniRule"/>
</dbReference>
<evidence type="ECO:0000256" key="7">
    <source>
        <dbReference type="RuleBase" id="RU362064"/>
    </source>
</evidence>
<dbReference type="PANTHER" id="PTHR38766:SF1">
    <property type="entry name" value="FLAGELLAR PROTEIN FLIO"/>
    <property type="match status" value="1"/>
</dbReference>
<feature type="compositionally biased region" description="Low complexity" evidence="8">
    <location>
        <begin position="127"/>
        <end position="144"/>
    </location>
</feature>
<keyword evidence="9" id="KW-0282">Flagellum</keyword>
<evidence type="ECO:0000256" key="5">
    <source>
        <dbReference type="ARBA" id="ARBA00023143"/>
    </source>
</evidence>
<accession>A0A1T4XNE9</accession>
<dbReference type="Proteomes" id="UP000190027">
    <property type="component" value="Unassembled WGS sequence"/>
</dbReference>
<name>A0A1T4XNE9_9BACT</name>
<dbReference type="GO" id="GO:0009425">
    <property type="term" value="C:bacterial-type flagellum basal body"/>
    <property type="evidence" value="ECO:0007669"/>
    <property type="project" value="UniProtKB-SubCell"/>
</dbReference>
<gene>
    <name evidence="9" type="ORF">SAMN02745704_02298</name>
</gene>
<sequence length="168" mass="17823">MDPSLLHPGMVDSGHSLLSTTLVTAAYLCLILGVIFLAVWLLRRFGPAGIAKPKGSENPRLLGRLMLGAKQSVCVVRVKGRDLVLGVTEQRVNLLTECSAPQGCDNDEDEDDFTRFAEELAVKRAQARSSASDASGPADAAKASSTEDEPYLLPELDAVDPDTDGGAK</sequence>
<evidence type="ECO:0000256" key="2">
    <source>
        <dbReference type="ARBA" id="ARBA00022692"/>
    </source>
</evidence>
<comment type="subcellular location">
    <subcellularLocation>
        <location evidence="7">Cell membrane</location>
    </subcellularLocation>
    <subcellularLocation>
        <location evidence="7">Bacterial flagellum basal body</location>
    </subcellularLocation>
</comment>
<evidence type="ECO:0000313" key="9">
    <source>
        <dbReference type="EMBL" id="SKA91066.1"/>
    </source>
</evidence>
<dbReference type="OrthoDB" id="5472171at2"/>
<dbReference type="EMBL" id="FUYC01000013">
    <property type="protein sequence ID" value="SKA91066.1"/>
    <property type="molecule type" value="Genomic_DNA"/>
</dbReference>
<keyword evidence="9" id="KW-0969">Cilium</keyword>
<evidence type="ECO:0000313" key="10">
    <source>
        <dbReference type="Proteomes" id="UP000190027"/>
    </source>
</evidence>